<reference evidence="1" key="1">
    <citation type="submission" date="2016-03" db="EMBL/GenBank/DDBJ databases">
        <title>Mechanisms controlling the formation of the plant cell surface in tip-growing cells are functionally conserved among land plants.</title>
        <authorList>
            <person name="Honkanen S."/>
            <person name="Jones V.A."/>
            <person name="Morieri G."/>
            <person name="Champion C."/>
            <person name="Hetherington A.J."/>
            <person name="Kelly S."/>
            <person name="Saint-Marcoux D."/>
            <person name="Proust H."/>
            <person name="Prescott H."/>
            <person name="Dolan L."/>
        </authorList>
    </citation>
    <scope>NUCLEOTIDE SEQUENCE [LARGE SCALE GENOMIC DNA]</scope>
    <source>
        <tissue evidence="1">Whole gametophyte</tissue>
    </source>
</reference>
<name>A0A176W9A1_MARPO</name>
<keyword evidence="2" id="KW-1185">Reference proteome</keyword>
<organism evidence="1 2">
    <name type="scientific">Marchantia polymorpha subsp. ruderalis</name>
    <dbReference type="NCBI Taxonomy" id="1480154"/>
    <lineage>
        <taxon>Eukaryota</taxon>
        <taxon>Viridiplantae</taxon>
        <taxon>Streptophyta</taxon>
        <taxon>Embryophyta</taxon>
        <taxon>Marchantiophyta</taxon>
        <taxon>Marchantiopsida</taxon>
        <taxon>Marchantiidae</taxon>
        <taxon>Marchantiales</taxon>
        <taxon>Marchantiaceae</taxon>
        <taxon>Marchantia</taxon>
    </lineage>
</organism>
<dbReference type="Proteomes" id="UP000077202">
    <property type="component" value="Unassembled WGS sequence"/>
</dbReference>
<dbReference type="AlphaFoldDB" id="A0A176W9A1"/>
<protein>
    <recommendedName>
        <fullName evidence="3">No apical meristem-associated C-terminal domain-containing protein</fullName>
    </recommendedName>
</protein>
<sequence>MMQEWDNNGVPKPPGYRRNPETWQIWDWTKVLGSCAGDDGDLIFDSESVKESPIKLRSPNARARTKMKARRLILEADNSTESRAAIPRGRPNLEAGIEWNEKTVVREKEVLVKMDLRTSAMSSTPVVSSRITRKEKVKAIMTELEASRTAFNAESQRVDELTIASERKKEEHAAKLAAKMKDLA</sequence>
<evidence type="ECO:0000313" key="1">
    <source>
        <dbReference type="EMBL" id="OAE28746.1"/>
    </source>
</evidence>
<comment type="caution">
    <text evidence="1">The sequence shown here is derived from an EMBL/GenBank/DDBJ whole genome shotgun (WGS) entry which is preliminary data.</text>
</comment>
<accession>A0A176W9A1</accession>
<evidence type="ECO:0000313" key="2">
    <source>
        <dbReference type="Proteomes" id="UP000077202"/>
    </source>
</evidence>
<proteinExistence type="predicted"/>
<dbReference type="EMBL" id="LVLJ01001677">
    <property type="protein sequence ID" value="OAE28746.1"/>
    <property type="molecule type" value="Genomic_DNA"/>
</dbReference>
<gene>
    <name evidence="1" type="ORF">AXG93_1617s1310</name>
</gene>
<evidence type="ECO:0008006" key="3">
    <source>
        <dbReference type="Google" id="ProtNLM"/>
    </source>
</evidence>